<dbReference type="PROSITE" id="PS50009">
    <property type="entry name" value="RASGEF_CAT"/>
    <property type="match status" value="1"/>
</dbReference>
<evidence type="ECO:0000259" key="5">
    <source>
        <dbReference type="PROSITE" id="PS50200"/>
    </source>
</evidence>
<dbReference type="PROSITE" id="PS50212">
    <property type="entry name" value="RASGEF_NTER"/>
    <property type="match status" value="1"/>
</dbReference>
<feature type="compositionally biased region" description="Basic and acidic residues" evidence="3">
    <location>
        <begin position="8"/>
        <end position="21"/>
    </location>
</feature>
<protein>
    <recommendedName>
        <fullName evidence="9">Ras-GEF domain-containing protein</fullName>
    </recommendedName>
</protein>
<keyword evidence="1 2" id="KW-0344">Guanine-nucleotide releasing factor</keyword>
<dbReference type="Pfam" id="PF00618">
    <property type="entry name" value="RasGEF_N"/>
    <property type="match status" value="1"/>
</dbReference>
<accession>A0A1D1UW56</accession>
<feature type="region of interest" description="Disordered" evidence="3">
    <location>
        <begin position="686"/>
        <end position="705"/>
    </location>
</feature>
<evidence type="ECO:0000256" key="1">
    <source>
        <dbReference type="ARBA" id="ARBA00022658"/>
    </source>
</evidence>
<dbReference type="InterPro" id="IPR023578">
    <property type="entry name" value="Ras_GEF_dom_sf"/>
</dbReference>
<dbReference type="Proteomes" id="UP000186922">
    <property type="component" value="Unassembled WGS sequence"/>
</dbReference>
<dbReference type="InterPro" id="IPR036964">
    <property type="entry name" value="RASGEF_cat_dom_sf"/>
</dbReference>
<dbReference type="GO" id="GO:0005085">
    <property type="term" value="F:guanyl-nucleotide exchange factor activity"/>
    <property type="evidence" value="ECO:0007669"/>
    <property type="project" value="UniProtKB-KW"/>
</dbReference>
<dbReference type="InterPro" id="IPR001895">
    <property type="entry name" value="RASGEF_cat_dom"/>
</dbReference>
<keyword evidence="8" id="KW-1185">Reference proteome</keyword>
<dbReference type="EMBL" id="BDGG01000002">
    <property type="protein sequence ID" value="GAU92770.1"/>
    <property type="molecule type" value="Genomic_DNA"/>
</dbReference>
<dbReference type="InterPro" id="IPR029071">
    <property type="entry name" value="Ubiquitin-like_domsf"/>
</dbReference>
<evidence type="ECO:0000256" key="3">
    <source>
        <dbReference type="SAM" id="MobiDB-lite"/>
    </source>
</evidence>
<evidence type="ECO:0000259" key="4">
    <source>
        <dbReference type="PROSITE" id="PS50009"/>
    </source>
</evidence>
<organism evidence="7 8">
    <name type="scientific">Ramazzottius varieornatus</name>
    <name type="common">Water bear</name>
    <name type="synonym">Tardigrade</name>
    <dbReference type="NCBI Taxonomy" id="947166"/>
    <lineage>
        <taxon>Eukaryota</taxon>
        <taxon>Metazoa</taxon>
        <taxon>Ecdysozoa</taxon>
        <taxon>Tardigrada</taxon>
        <taxon>Eutardigrada</taxon>
        <taxon>Parachela</taxon>
        <taxon>Hypsibioidea</taxon>
        <taxon>Ramazzottiidae</taxon>
        <taxon>Ramazzottius</taxon>
    </lineage>
</organism>
<dbReference type="Pfam" id="PF00788">
    <property type="entry name" value="RA"/>
    <property type="match status" value="1"/>
</dbReference>
<dbReference type="InterPro" id="IPR008937">
    <property type="entry name" value="Ras-like_GEF"/>
</dbReference>
<evidence type="ECO:0000256" key="2">
    <source>
        <dbReference type="PROSITE-ProRule" id="PRU00168"/>
    </source>
</evidence>
<dbReference type="GO" id="GO:0007265">
    <property type="term" value="P:Ras protein signal transduction"/>
    <property type="evidence" value="ECO:0007669"/>
    <property type="project" value="TreeGrafter"/>
</dbReference>
<evidence type="ECO:0000313" key="8">
    <source>
        <dbReference type="Proteomes" id="UP000186922"/>
    </source>
</evidence>
<dbReference type="SUPFAM" id="SSF48366">
    <property type="entry name" value="Ras GEF"/>
    <property type="match status" value="1"/>
</dbReference>
<dbReference type="SUPFAM" id="SSF54236">
    <property type="entry name" value="Ubiquitin-like"/>
    <property type="match status" value="1"/>
</dbReference>
<dbReference type="Gene3D" id="3.10.20.90">
    <property type="entry name" value="Phosphatidylinositol 3-kinase Catalytic Subunit, Chain A, domain 1"/>
    <property type="match status" value="1"/>
</dbReference>
<dbReference type="PROSITE" id="PS50200">
    <property type="entry name" value="RA"/>
    <property type="match status" value="1"/>
</dbReference>
<dbReference type="Gene3D" id="1.20.870.10">
    <property type="entry name" value="Son of sevenless (SoS) protein Chain: S domain 1"/>
    <property type="match status" value="1"/>
</dbReference>
<dbReference type="AlphaFoldDB" id="A0A1D1UW56"/>
<dbReference type="SMART" id="SM00314">
    <property type="entry name" value="RA"/>
    <property type="match status" value="1"/>
</dbReference>
<dbReference type="PANTHER" id="PTHR23113">
    <property type="entry name" value="GUANINE NUCLEOTIDE EXCHANGE FACTOR"/>
    <property type="match status" value="1"/>
</dbReference>
<reference evidence="7 8" key="1">
    <citation type="journal article" date="2016" name="Nat. Commun.">
        <title>Extremotolerant tardigrade genome and improved radiotolerance of human cultured cells by tardigrade-unique protein.</title>
        <authorList>
            <person name="Hashimoto T."/>
            <person name="Horikawa D.D."/>
            <person name="Saito Y."/>
            <person name="Kuwahara H."/>
            <person name="Kozuka-Hata H."/>
            <person name="Shin-I T."/>
            <person name="Minakuchi Y."/>
            <person name="Ohishi K."/>
            <person name="Motoyama A."/>
            <person name="Aizu T."/>
            <person name="Enomoto A."/>
            <person name="Kondo K."/>
            <person name="Tanaka S."/>
            <person name="Hara Y."/>
            <person name="Koshikawa S."/>
            <person name="Sagara H."/>
            <person name="Miura T."/>
            <person name="Yokobori S."/>
            <person name="Miyagawa K."/>
            <person name="Suzuki Y."/>
            <person name="Kubo T."/>
            <person name="Oyama M."/>
            <person name="Kohara Y."/>
            <person name="Fujiyama A."/>
            <person name="Arakawa K."/>
            <person name="Katayama T."/>
            <person name="Toyoda A."/>
            <person name="Kunieda T."/>
        </authorList>
    </citation>
    <scope>NUCLEOTIDE SEQUENCE [LARGE SCALE GENOMIC DNA]</scope>
    <source>
        <strain evidence="7 8">YOKOZUNA-1</strain>
    </source>
</reference>
<evidence type="ECO:0000259" key="6">
    <source>
        <dbReference type="PROSITE" id="PS50212"/>
    </source>
</evidence>
<evidence type="ECO:0000313" key="7">
    <source>
        <dbReference type="EMBL" id="GAU92770.1"/>
    </source>
</evidence>
<evidence type="ECO:0008006" key="9">
    <source>
        <dbReference type="Google" id="ProtNLM"/>
    </source>
</evidence>
<dbReference type="CDD" id="cd00153">
    <property type="entry name" value="RA_RalGDS_like"/>
    <property type="match status" value="1"/>
</dbReference>
<feature type="domain" description="N-terminal Ras-GEF" evidence="6">
    <location>
        <begin position="68"/>
        <end position="184"/>
    </location>
</feature>
<dbReference type="InterPro" id="IPR019804">
    <property type="entry name" value="Ras_G-nucl-exch_fac_CS"/>
</dbReference>
<dbReference type="InterPro" id="IPR000159">
    <property type="entry name" value="RA_dom"/>
</dbReference>
<dbReference type="Gene3D" id="1.10.840.10">
    <property type="entry name" value="Ras guanine-nucleotide exchange factors catalytic domain"/>
    <property type="match status" value="1"/>
</dbReference>
<dbReference type="Pfam" id="PF00617">
    <property type="entry name" value="RasGEF"/>
    <property type="match status" value="1"/>
</dbReference>
<dbReference type="InterPro" id="IPR000651">
    <property type="entry name" value="Ras-like_Gua-exchang_fac_N"/>
</dbReference>
<dbReference type="OrthoDB" id="26687at2759"/>
<feature type="domain" description="Ras-associating" evidence="5">
    <location>
        <begin position="610"/>
        <end position="682"/>
    </location>
</feature>
<dbReference type="SMART" id="SM00147">
    <property type="entry name" value="RasGEF"/>
    <property type="match status" value="1"/>
</dbReference>
<comment type="caution">
    <text evidence="7">The sequence shown here is derived from an EMBL/GenBank/DDBJ whole genome shotgun (WGS) entry which is preliminary data.</text>
</comment>
<dbReference type="PANTHER" id="PTHR23113:SF312">
    <property type="entry name" value="RAL GUANINE NUCLEOTIDE DISSOCIATION STIMULATOR-LIKE, ISOFORM E"/>
    <property type="match status" value="1"/>
</dbReference>
<feature type="domain" description="Ras-GEF" evidence="4">
    <location>
        <begin position="228"/>
        <end position="507"/>
    </location>
</feature>
<dbReference type="GO" id="GO:0005886">
    <property type="term" value="C:plasma membrane"/>
    <property type="evidence" value="ECO:0007669"/>
    <property type="project" value="TreeGrafter"/>
</dbReference>
<sequence length="719" mass="81184">MQSLSNADTRRSPENGDHRKYWMEEDGDDAIYGVFLKKIRYRSGCSPSLAVDTSCNEAVSYLEWQTIKVKVLKAATLDRVLRQLINDENELDSGTVNIFLDTYREVTTTAAVVTILLEHLTAARETPRERPIKQLLFTLLENYPEDFTSHSSRVDVNEAVIKMMEYAEHSQDIDMRYRLIQRIAAMSAQPHLSHLEVLEWIQDSQPVQLTDFPADDTTAAAQDLLNYGDKFVAEQLTLLDAELLRRLRPHECLANERLRSTSGNSARTSTVQGTICHFNAVCARVESSLLGDLNMPNALRQRMLIKWIDIAHFLFILKNFSSLTAVISALQAEPIFRLKRLWASLPTEKLGRFKELVVLCSSDRMAATNDLQQGVTATQPSMQNYGAGVKELSTLKITKRTGHRRSHSDNTGKVHGMVPYLGKFLTDLVMLDTALPAHVCTKTGRRLLNFDKCRKEFEILAQIRLYQSAAASYLIEPQDHFRFWFYRALRILDSEDCFSNSFLIEPPPSLTGSCSEISDSSEGRKRGGLLSSGLSTLKRMVSQENLLQYAPLTVSRKNSVSSSQSLDYRRQTKSTTVTKSPYLTDTQCILKISLDGNTGSSVFYGGVNLYKSIMVNDSQKTTSVIRAALDKHDRQHDDPNCYDLVQILSRDEEFVIPFDATVFYAINSGESELKFVLRKKTSPFKFGQPPLPKSRSSSKTRSTKDAVNKWSIKSITRTV</sequence>
<dbReference type="PROSITE" id="PS00720">
    <property type="entry name" value="RASGEF"/>
    <property type="match status" value="1"/>
</dbReference>
<feature type="region of interest" description="Disordered" evidence="3">
    <location>
        <begin position="1"/>
        <end position="21"/>
    </location>
</feature>
<name>A0A1D1UW56_RAMVA</name>
<dbReference type="STRING" id="947166.A0A1D1UW56"/>
<gene>
    <name evidence="7" type="primary">RvY_04810-1</name>
    <name evidence="7" type="synonym">RvY_04810.1</name>
    <name evidence="7" type="ORF">RvY_04810</name>
</gene>
<proteinExistence type="predicted"/>